<dbReference type="EMBL" id="CAJVPY010005570">
    <property type="protein sequence ID" value="CAG8645977.1"/>
    <property type="molecule type" value="Genomic_DNA"/>
</dbReference>
<evidence type="ECO:0000256" key="1">
    <source>
        <dbReference type="PROSITE-ProRule" id="PRU00175"/>
    </source>
</evidence>
<dbReference type="InterPro" id="IPR013083">
    <property type="entry name" value="Znf_RING/FYVE/PHD"/>
</dbReference>
<comment type="caution">
    <text evidence="4">The sequence shown here is derived from an EMBL/GenBank/DDBJ whole genome shotgun (WGS) entry which is preliminary data.</text>
</comment>
<protein>
    <submittedName>
        <fullName evidence="4">2829_t:CDS:1</fullName>
    </submittedName>
</protein>
<gene>
    <name evidence="4" type="ORF">DERYTH_LOCUS9918</name>
</gene>
<feature type="domain" description="RING-type" evidence="3">
    <location>
        <begin position="14"/>
        <end position="57"/>
    </location>
</feature>
<keyword evidence="5" id="KW-1185">Reference proteome</keyword>
<evidence type="ECO:0000256" key="2">
    <source>
        <dbReference type="SAM" id="MobiDB-lite"/>
    </source>
</evidence>
<dbReference type="CDD" id="cd16448">
    <property type="entry name" value="RING-H2"/>
    <property type="match status" value="1"/>
</dbReference>
<keyword evidence="1" id="KW-0863">Zinc-finger</keyword>
<evidence type="ECO:0000313" key="5">
    <source>
        <dbReference type="Proteomes" id="UP000789405"/>
    </source>
</evidence>
<dbReference type="OrthoDB" id="2387761at2759"/>
<reference evidence="4" key="1">
    <citation type="submission" date="2021-06" db="EMBL/GenBank/DDBJ databases">
        <authorList>
            <person name="Kallberg Y."/>
            <person name="Tangrot J."/>
            <person name="Rosling A."/>
        </authorList>
    </citation>
    <scope>NUCLEOTIDE SEQUENCE</scope>
    <source>
        <strain evidence="4">MA453B</strain>
    </source>
</reference>
<dbReference type="AlphaFoldDB" id="A0A9N9DSL5"/>
<accession>A0A9N9DSL5</accession>
<feature type="non-terminal residue" evidence="4">
    <location>
        <position position="721"/>
    </location>
</feature>
<sequence>VIAKGVEVPELDPCSKCNKELFLYEIKKPFTILTCAHIFHRSCLEDYVKDLPQCPKCGIEVEPIDYSESSSILVPMQISPQMRSSQSENTVTSDTIHSLNLLPFPDNTKQSQKRPSEDTTKNKLSSKKSKQNKEKGDKKDSNIIKKLITELKSNTSEQNKITSYQVIATEDDPQPIDFLNLYTKITSAESESQKQSQKVIFQYYNFGMAIAKRFKFHYEKSYNVNDANSDVNKEIEKQLPDGTDKIGRVESFSALTIAKLTVDQINYVISQIPDKPPTESIEKCILVAQILLNEEPIIEYRPSFLNGLELDAFFQKHQIALEIQGAQYRLHNTSWYKDVKKLEDIVNRDRLKICICQDNGIFLLEVCTVLFGQWAESSKGGEGWMLRNGERVRDVLVRMTSKTIDQAKELQSEGEKLDASTLSTIRLGLSSIVDLSSEFSGGMCTWFGEEWSELKAKALMQINITPKKFGDAIESDINKIEELCNEYKYWEARDFVYEKLKGRPDKTRILQRQEGNKQNLTEIEFVLKVAGPIIDIIFSDVQHLVHLKWGETVSKATAVGRKIDLQVICRGKNQGKIVELSHSECARRTTPTKIISDRSKCLRTNKSLAALYGQIIGVDLLDNGLYFGFEGPLLRFPTQINDITVLKQTLEALYFFKESIVHKAEALLCLNKDSDPFSNIFHTEIISKPHHCKADFTSPTYFTPQKDKRNEIRLLSSNHHI</sequence>
<dbReference type="SMART" id="SM00184">
    <property type="entry name" value="RING"/>
    <property type="match status" value="1"/>
</dbReference>
<organism evidence="4 5">
    <name type="scientific">Dentiscutata erythropus</name>
    <dbReference type="NCBI Taxonomy" id="1348616"/>
    <lineage>
        <taxon>Eukaryota</taxon>
        <taxon>Fungi</taxon>
        <taxon>Fungi incertae sedis</taxon>
        <taxon>Mucoromycota</taxon>
        <taxon>Glomeromycotina</taxon>
        <taxon>Glomeromycetes</taxon>
        <taxon>Diversisporales</taxon>
        <taxon>Gigasporaceae</taxon>
        <taxon>Dentiscutata</taxon>
    </lineage>
</organism>
<dbReference type="PROSITE" id="PS50089">
    <property type="entry name" value="ZF_RING_2"/>
    <property type="match status" value="1"/>
</dbReference>
<keyword evidence="1" id="KW-0862">Zinc</keyword>
<feature type="compositionally biased region" description="Basic and acidic residues" evidence="2">
    <location>
        <begin position="131"/>
        <end position="140"/>
    </location>
</feature>
<dbReference type="InterPro" id="IPR001841">
    <property type="entry name" value="Znf_RING"/>
</dbReference>
<dbReference type="Proteomes" id="UP000789405">
    <property type="component" value="Unassembled WGS sequence"/>
</dbReference>
<proteinExistence type="predicted"/>
<evidence type="ECO:0000313" key="4">
    <source>
        <dbReference type="EMBL" id="CAG8645977.1"/>
    </source>
</evidence>
<dbReference type="SUPFAM" id="SSF57850">
    <property type="entry name" value="RING/U-box"/>
    <property type="match status" value="1"/>
</dbReference>
<evidence type="ECO:0000259" key="3">
    <source>
        <dbReference type="PROSITE" id="PS50089"/>
    </source>
</evidence>
<name>A0A9N9DSL5_9GLOM</name>
<feature type="region of interest" description="Disordered" evidence="2">
    <location>
        <begin position="80"/>
        <end position="140"/>
    </location>
</feature>
<dbReference type="Gene3D" id="3.30.40.10">
    <property type="entry name" value="Zinc/RING finger domain, C3HC4 (zinc finger)"/>
    <property type="match status" value="1"/>
</dbReference>
<feature type="compositionally biased region" description="Polar residues" evidence="2">
    <location>
        <begin position="80"/>
        <end position="98"/>
    </location>
</feature>
<keyword evidence="1" id="KW-0479">Metal-binding</keyword>
<dbReference type="GO" id="GO:0008270">
    <property type="term" value="F:zinc ion binding"/>
    <property type="evidence" value="ECO:0007669"/>
    <property type="project" value="UniProtKB-KW"/>
</dbReference>